<dbReference type="Gene3D" id="3.30.200.20">
    <property type="entry name" value="Phosphorylase Kinase, domain 1"/>
    <property type="match status" value="1"/>
</dbReference>
<feature type="region of interest" description="Disordered" evidence="4">
    <location>
        <begin position="36"/>
        <end position="67"/>
    </location>
</feature>
<dbReference type="PANTHER" id="PTHR22603">
    <property type="entry name" value="CHOLINE/ETHANOALAMINE KINASE"/>
    <property type="match status" value="1"/>
</dbReference>
<feature type="compositionally biased region" description="Basic and acidic residues" evidence="4">
    <location>
        <begin position="173"/>
        <end position="200"/>
    </location>
</feature>
<evidence type="ECO:0000313" key="6">
    <source>
        <dbReference type="RefSeq" id="XP_026285907.2"/>
    </source>
</evidence>
<dbReference type="InterPro" id="IPR011009">
    <property type="entry name" value="Kinase-like_dom_sf"/>
</dbReference>
<dbReference type="PANTHER" id="PTHR22603:SF93">
    <property type="entry name" value="RE24176P"/>
    <property type="match status" value="1"/>
</dbReference>
<reference evidence="6" key="1">
    <citation type="submission" date="2025-08" db="UniProtKB">
        <authorList>
            <consortium name="RefSeq"/>
        </authorList>
    </citation>
    <scope>IDENTIFICATION</scope>
    <source>
        <tissue evidence="6">Whole organism</tissue>
    </source>
</reference>
<evidence type="ECO:0000256" key="1">
    <source>
        <dbReference type="ARBA" id="ARBA00023209"/>
    </source>
</evidence>
<keyword evidence="2" id="KW-1208">Phospholipid metabolism</keyword>
<feature type="region of interest" description="Disordered" evidence="4">
    <location>
        <begin position="160"/>
        <end position="205"/>
    </location>
</feature>
<dbReference type="RefSeq" id="XP_026285907.2">
    <property type="nucleotide sequence ID" value="XM_026430122.2"/>
</dbReference>
<dbReference type="AlphaFoldDB" id="A0A6J1SYJ6"/>
<sequence length="715" mass="79946">MREDIGENQVVVEGEKVEQAVVELVDVGLDAILEVEGEDIGDVDSDEESDSQDEGLPHAEGGEAAENIGVVNVLAEVAEALQEVEIADGTDKCFLDPPPGEEMGDNDGCVDGRAEATGEVEVEAEAVADAEVAATATATVESESEDEVDMASRPLNVIWEVESSDEDPDGDLEGVRVKGDEDGKEDKEGGEDSKQQERKQAKQPMVEFWDKWVQEVEQRIAEEATAEEATAEEATAEEAVAKETVRTAVEEAGDWDSEDEHEDLFRDHRSIAVKTENFPADLRTQLSRLLGGVWGAVPDNQLRILRLSAGHSSALYYVRLSRRVQPHANEPRRVMLRLSMAADASPLHLLAVEACVYSSLPERHRGPRPYGCLGTRGRVEEFLPVVTLATKRAIQHDVSELIARRTAALHTLSVPLSRDVDIWRKLFRWNEYVGRYFSENDDELRQMQLEYPSTAIDLTRVAMRSNIIWIRNMVTMRTMKVVFSHNDLHAGNILFAPWAAEEQPCSRAAPPTEAEAAAARREAVRRLERTVRGSARPAHGAHGAAETVEGMANAQHTCPQRGPAKVGPGPRGRCATCDRLFPLEPESRKAIPVEERGPILFADYQHASYNYQPYDIANHFNEWMFDYNTNIRPLFDYDANRYPDPGRQRQFIYGYLMGAGTPYHNLEHEANKLAQDIHLMGALSHMYWALWSLARHCYSRRHGLETGFEYKVRVR</sequence>
<dbReference type="GO" id="GO:0004103">
    <property type="term" value="F:choline kinase activity"/>
    <property type="evidence" value="ECO:0007669"/>
    <property type="project" value="TreeGrafter"/>
</dbReference>
<keyword evidence="1" id="KW-0444">Lipid biosynthesis</keyword>
<dbReference type="Gene3D" id="3.90.1200.10">
    <property type="match status" value="1"/>
</dbReference>
<keyword evidence="1" id="KW-0594">Phospholipid biosynthesis</keyword>
<dbReference type="GO" id="GO:0004305">
    <property type="term" value="F:ethanolamine kinase activity"/>
    <property type="evidence" value="ECO:0007669"/>
    <property type="project" value="TreeGrafter"/>
</dbReference>
<gene>
    <name evidence="6" type="primary">LOC113211672</name>
</gene>
<comment type="similarity">
    <text evidence="3">Belongs to the choline/ethanolamine kinase family.</text>
</comment>
<dbReference type="OrthoDB" id="10267235at2759"/>
<protein>
    <submittedName>
        <fullName evidence="6">Uncharacterized protein LOC113211672</fullName>
    </submittedName>
</protein>
<feature type="compositionally biased region" description="Acidic residues" evidence="4">
    <location>
        <begin position="36"/>
        <end position="53"/>
    </location>
</feature>
<evidence type="ECO:0000313" key="5">
    <source>
        <dbReference type="Proteomes" id="UP000504606"/>
    </source>
</evidence>
<proteinExistence type="inferred from homology"/>
<keyword evidence="1" id="KW-0443">Lipid metabolism</keyword>
<dbReference type="Proteomes" id="UP000504606">
    <property type="component" value="Unplaced"/>
</dbReference>
<dbReference type="Pfam" id="PF01633">
    <property type="entry name" value="Choline_kinase"/>
    <property type="match status" value="1"/>
</dbReference>
<accession>A0A6J1SYJ6</accession>
<name>A0A6J1SYJ6_FRAOC</name>
<evidence type="ECO:0000256" key="3">
    <source>
        <dbReference type="ARBA" id="ARBA00038211"/>
    </source>
</evidence>
<evidence type="ECO:0000256" key="2">
    <source>
        <dbReference type="ARBA" id="ARBA00023264"/>
    </source>
</evidence>
<dbReference type="SUPFAM" id="SSF56112">
    <property type="entry name" value="Protein kinase-like (PK-like)"/>
    <property type="match status" value="2"/>
</dbReference>
<dbReference type="GO" id="GO:0006646">
    <property type="term" value="P:phosphatidylethanolamine biosynthetic process"/>
    <property type="evidence" value="ECO:0007669"/>
    <property type="project" value="TreeGrafter"/>
</dbReference>
<dbReference type="KEGG" id="foc:113211672"/>
<dbReference type="GO" id="GO:0005737">
    <property type="term" value="C:cytoplasm"/>
    <property type="evidence" value="ECO:0007669"/>
    <property type="project" value="TreeGrafter"/>
</dbReference>
<organism evidence="5 6">
    <name type="scientific">Frankliniella occidentalis</name>
    <name type="common">Western flower thrips</name>
    <name type="synonym">Euthrips occidentalis</name>
    <dbReference type="NCBI Taxonomy" id="133901"/>
    <lineage>
        <taxon>Eukaryota</taxon>
        <taxon>Metazoa</taxon>
        <taxon>Ecdysozoa</taxon>
        <taxon>Arthropoda</taxon>
        <taxon>Hexapoda</taxon>
        <taxon>Insecta</taxon>
        <taxon>Pterygota</taxon>
        <taxon>Neoptera</taxon>
        <taxon>Paraneoptera</taxon>
        <taxon>Thysanoptera</taxon>
        <taxon>Terebrantia</taxon>
        <taxon>Thripoidea</taxon>
        <taxon>Thripidae</taxon>
        <taxon>Frankliniella</taxon>
    </lineage>
</organism>
<keyword evidence="5" id="KW-1185">Reference proteome</keyword>
<evidence type="ECO:0000256" key="4">
    <source>
        <dbReference type="SAM" id="MobiDB-lite"/>
    </source>
</evidence>
<feature type="compositionally biased region" description="Acidic residues" evidence="4">
    <location>
        <begin position="162"/>
        <end position="172"/>
    </location>
</feature>
<dbReference type="GeneID" id="113211672"/>